<evidence type="ECO:0000256" key="3">
    <source>
        <dbReference type="ARBA" id="ARBA00022598"/>
    </source>
</evidence>
<dbReference type="PANTHER" id="PTHR43740">
    <property type="entry name" value="LEUCYL-TRNA SYNTHETASE"/>
    <property type="match status" value="1"/>
</dbReference>
<dbReference type="EMBL" id="JAVDQD010000017">
    <property type="protein sequence ID" value="MDR6242045.1"/>
    <property type="molecule type" value="Genomic_DNA"/>
</dbReference>
<dbReference type="InterPro" id="IPR002302">
    <property type="entry name" value="Leu-tRNA-ligase"/>
</dbReference>
<feature type="binding site" evidence="9">
    <location>
        <position position="702"/>
    </location>
    <ligand>
        <name>ATP</name>
        <dbReference type="ChEBI" id="CHEBI:30616"/>
    </ligand>
</feature>
<gene>
    <name evidence="9" type="primary">leuS</name>
    <name evidence="14" type="ORF">HNQ88_005132</name>
</gene>
<dbReference type="Gene3D" id="3.40.50.620">
    <property type="entry name" value="HUPs"/>
    <property type="match status" value="3"/>
</dbReference>
<keyword evidence="5 9" id="KW-0067">ATP-binding</keyword>
<evidence type="ECO:0000256" key="4">
    <source>
        <dbReference type="ARBA" id="ARBA00022741"/>
    </source>
</evidence>
<evidence type="ECO:0000256" key="7">
    <source>
        <dbReference type="ARBA" id="ARBA00023146"/>
    </source>
</evidence>
<evidence type="ECO:0000313" key="15">
    <source>
        <dbReference type="Proteomes" id="UP001185092"/>
    </source>
</evidence>
<evidence type="ECO:0000259" key="11">
    <source>
        <dbReference type="Pfam" id="PF00133"/>
    </source>
</evidence>
<feature type="domain" description="Leucyl-tRNA synthetase editing" evidence="13">
    <location>
        <begin position="278"/>
        <end position="458"/>
    </location>
</feature>
<dbReference type="FunFam" id="3.40.50.620:FF:000060">
    <property type="entry name" value="Leucine--tRNA ligase"/>
    <property type="match status" value="1"/>
</dbReference>
<evidence type="ECO:0000256" key="9">
    <source>
        <dbReference type="HAMAP-Rule" id="MF_00049"/>
    </source>
</evidence>
<evidence type="ECO:0000259" key="12">
    <source>
        <dbReference type="Pfam" id="PF08264"/>
    </source>
</evidence>
<dbReference type="FunFam" id="3.40.50.620:FF:000056">
    <property type="entry name" value="Leucine--tRNA ligase"/>
    <property type="match status" value="1"/>
</dbReference>
<dbReference type="Gene3D" id="1.10.730.10">
    <property type="entry name" value="Isoleucyl-tRNA Synthetase, Domain 1"/>
    <property type="match status" value="2"/>
</dbReference>
<comment type="caution">
    <text evidence="14">The sequence shown here is derived from an EMBL/GenBank/DDBJ whole genome shotgun (WGS) entry which is preliminary data.</text>
</comment>
<dbReference type="GO" id="GO:0004823">
    <property type="term" value="F:leucine-tRNA ligase activity"/>
    <property type="evidence" value="ECO:0007669"/>
    <property type="project" value="UniProtKB-UniRule"/>
</dbReference>
<keyword evidence="2 9" id="KW-0963">Cytoplasm</keyword>
<protein>
    <recommendedName>
        <fullName evidence="9">Leucine--tRNA ligase</fullName>
        <ecNumber evidence="9">6.1.1.4</ecNumber>
    </recommendedName>
    <alternativeName>
        <fullName evidence="9">Leucyl-tRNA synthetase</fullName>
        <shortName evidence="9">LeuRS</shortName>
    </alternativeName>
</protein>
<dbReference type="Proteomes" id="UP001185092">
    <property type="component" value="Unassembled WGS sequence"/>
</dbReference>
<dbReference type="PRINTS" id="PR00985">
    <property type="entry name" value="TRNASYNTHLEU"/>
</dbReference>
<dbReference type="RefSeq" id="WP_309943379.1">
    <property type="nucleotide sequence ID" value="NZ_AP025305.1"/>
</dbReference>
<accession>A0AAE3XTA1</accession>
<dbReference type="InterPro" id="IPR009080">
    <property type="entry name" value="tRNAsynth_Ia_anticodon-bd"/>
</dbReference>
<name>A0AAE3XTA1_9BACT</name>
<dbReference type="Pfam" id="PF00133">
    <property type="entry name" value="tRNA-synt_1"/>
    <property type="match status" value="1"/>
</dbReference>
<dbReference type="FunFam" id="1.10.730.10:FF:000011">
    <property type="entry name" value="Leucine--tRNA ligase chloroplastic/mitochondrial"/>
    <property type="match status" value="1"/>
</dbReference>
<feature type="domain" description="Aminoacyl-tRNA synthetase class Ia" evidence="11">
    <location>
        <begin position="12"/>
        <end position="145"/>
    </location>
</feature>
<keyword evidence="6 9" id="KW-0648">Protein biosynthesis</keyword>
<dbReference type="InterPro" id="IPR014729">
    <property type="entry name" value="Rossmann-like_a/b/a_fold"/>
</dbReference>
<dbReference type="PROSITE" id="PS00178">
    <property type="entry name" value="AA_TRNA_LIGASE_I"/>
    <property type="match status" value="1"/>
</dbReference>
<comment type="caution">
    <text evidence="9">Lacks conserved residue(s) required for the propagation of feature annotation.</text>
</comment>
<dbReference type="InterPro" id="IPR009008">
    <property type="entry name" value="Val/Leu/Ile-tRNA-synth_edit"/>
</dbReference>
<dbReference type="Pfam" id="PF08264">
    <property type="entry name" value="Anticodon_1"/>
    <property type="match status" value="1"/>
</dbReference>
<keyword evidence="3 9" id="KW-0436">Ligase</keyword>
<evidence type="ECO:0000313" key="14">
    <source>
        <dbReference type="EMBL" id="MDR6242045.1"/>
    </source>
</evidence>
<sequence>MAEYSFNEIESKWQKYWEDNQTFNAKVDPSKPKFYALDMFPYPSGAGLHVGHPLGYIASDIIARYKRLKGFNVLHPMGFDSFGLPAEQYAIQTGQHPAITTETNINRYKEQLGKIGFSFDWDKEVRTSSPEYYKWTQWIFMQIFDSWYDNDQKKARRIAELEAIFEKEGNTNVNASCDEDTASFTAEEWNVYSENEKSPILLKYRLTYLAETTVNWCPALGTVLANDEVINGLSERGGHPVERKNMLQWSMRITAYADRLLEGLDRIDFSEPLKDIQRNWIGKSYGCSVKFNVENSERELEVFTTRVDTIFGVSFMSIAPEHEWVEELTSPEQKDAVEAYVTQAKNRSERERMSDVKTISGVFTGSYAVHPFTGKQVPIWVADYVLAGYGTGVVMAVPCSDTRDYAFAQHFDLPIVNIQEGDRTDISQDDFDAKAGTMVNSDFLNGMTVAEAGPAAIAKVEEMSIGQAKVQFKMRDAVFTRQRYWGEPIPVFYDEKGDAKLISEDQLPLRLPEVDEYLPTESGEPPLGRAKGWKYDEKYAYELSTMPGWAGSSWYLFRYMDPHNDNEFASKEALDYWQDVDLYIGGSEHATGHLLYSRFWTKILFDLGYLKTDEPFKKLINQGMIQGRSNFVYRVKGTNKFVSHGLRKDYEADALHVDVNIVKNDILDTEAFKSWRPDFKDAEFILEGGQYICGNEVEKMSKSKFNVVNPDDMVDQFGADTFRLYEMFLGPLEQFKPWNTNGIDGVYKFLKKLWRLYHGGAEGAFEVSEEKADKKELKVLHTCIKKVTEDLNRYSFNTSVSNFMICVNELQSLKCNKREILELLPILVSPYAPHIAEELWSKLGKTESVSLASFPDFNEEYLKESEFEYPIMINGKMRAKIQMPADAKKEDIEKAALADEKVIKWTEGKAPKRVIVVPKKIVNIVV</sequence>
<dbReference type="PANTHER" id="PTHR43740:SF2">
    <property type="entry name" value="LEUCINE--TRNA LIGASE, MITOCHONDRIAL"/>
    <property type="match status" value="1"/>
</dbReference>
<dbReference type="GO" id="GO:0006429">
    <property type="term" value="P:leucyl-tRNA aminoacylation"/>
    <property type="evidence" value="ECO:0007669"/>
    <property type="project" value="UniProtKB-UniRule"/>
</dbReference>
<comment type="catalytic activity">
    <reaction evidence="8 9">
        <text>tRNA(Leu) + L-leucine + ATP = L-leucyl-tRNA(Leu) + AMP + diphosphate</text>
        <dbReference type="Rhea" id="RHEA:11688"/>
        <dbReference type="Rhea" id="RHEA-COMP:9613"/>
        <dbReference type="Rhea" id="RHEA-COMP:9622"/>
        <dbReference type="ChEBI" id="CHEBI:30616"/>
        <dbReference type="ChEBI" id="CHEBI:33019"/>
        <dbReference type="ChEBI" id="CHEBI:57427"/>
        <dbReference type="ChEBI" id="CHEBI:78442"/>
        <dbReference type="ChEBI" id="CHEBI:78494"/>
        <dbReference type="ChEBI" id="CHEBI:456215"/>
        <dbReference type="EC" id="6.1.1.4"/>
    </reaction>
</comment>
<dbReference type="InterPro" id="IPR013155">
    <property type="entry name" value="M/V/L/I-tRNA-synth_anticd-bd"/>
</dbReference>
<evidence type="ECO:0000259" key="13">
    <source>
        <dbReference type="Pfam" id="PF13603"/>
    </source>
</evidence>
<comment type="similarity">
    <text evidence="1 9 10">Belongs to the class-I aminoacyl-tRNA synthetase family.</text>
</comment>
<dbReference type="InterPro" id="IPR001412">
    <property type="entry name" value="aa-tRNA-synth_I_CS"/>
</dbReference>
<evidence type="ECO:0000256" key="10">
    <source>
        <dbReference type="RuleBase" id="RU363035"/>
    </source>
</evidence>
<evidence type="ECO:0000256" key="2">
    <source>
        <dbReference type="ARBA" id="ARBA00022490"/>
    </source>
</evidence>
<feature type="short sequence motif" description="'KMSKS' region" evidence="9">
    <location>
        <begin position="699"/>
        <end position="703"/>
    </location>
</feature>
<dbReference type="GO" id="GO:0005524">
    <property type="term" value="F:ATP binding"/>
    <property type="evidence" value="ECO:0007669"/>
    <property type="project" value="UniProtKB-UniRule"/>
</dbReference>
<dbReference type="HAMAP" id="MF_00049_B">
    <property type="entry name" value="Leu_tRNA_synth_B"/>
    <property type="match status" value="1"/>
</dbReference>
<reference evidence="14" key="1">
    <citation type="submission" date="2023-07" db="EMBL/GenBank/DDBJ databases">
        <title>Genomic Encyclopedia of Type Strains, Phase IV (KMG-IV): sequencing the most valuable type-strain genomes for metagenomic binning, comparative biology and taxonomic classification.</title>
        <authorList>
            <person name="Goeker M."/>
        </authorList>
    </citation>
    <scope>NUCLEOTIDE SEQUENCE</scope>
    <source>
        <strain evidence="14">DSM 26174</strain>
    </source>
</reference>
<dbReference type="CDD" id="cd07958">
    <property type="entry name" value="Anticodon_Ia_Leu_BEm"/>
    <property type="match status" value="1"/>
</dbReference>
<dbReference type="SUPFAM" id="SSF47323">
    <property type="entry name" value="Anticodon-binding domain of a subclass of class I aminoacyl-tRNA synthetases"/>
    <property type="match status" value="1"/>
</dbReference>
<feature type="domain" description="Methionyl/Valyl/Leucyl/Isoleucyl-tRNA synthetase anticodon-binding" evidence="12">
    <location>
        <begin position="773"/>
        <end position="890"/>
    </location>
</feature>
<dbReference type="EC" id="6.1.1.4" evidence="9"/>
<keyword evidence="4 9" id="KW-0547">Nucleotide-binding</keyword>
<dbReference type="InterPro" id="IPR002300">
    <property type="entry name" value="aa-tRNA-synth_Ia"/>
</dbReference>
<dbReference type="AlphaFoldDB" id="A0AAE3XTA1"/>
<dbReference type="NCBIfam" id="TIGR00396">
    <property type="entry name" value="leuS_bact"/>
    <property type="match status" value="1"/>
</dbReference>
<evidence type="ECO:0000256" key="5">
    <source>
        <dbReference type="ARBA" id="ARBA00022840"/>
    </source>
</evidence>
<keyword evidence="15" id="KW-1185">Reference proteome</keyword>
<dbReference type="SUPFAM" id="SSF50677">
    <property type="entry name" value="ValRS/IleRS/LeuRS editing domain"/>
    <property type="match status" value="1"/>
</dbReference>
<dbReference type="SUPFAM" id="SSF52374">
    <property type="entry name" value="Nucleotidylyl transferase"/>
    <property type="match status" value="1"/>
</dbReference>
<keyword evidence="7 9" id="KW-0030">Aminoacyl-tRNA synthetase</keyword>
<dbReference type="Pfam" id="PF13603">
    <property type="entry name" value="tRNA-synt_1_2"/>
    <property type="match status" value="1"/>
</dbReference>
<organism evidence="14 15">
    <name type="scientific">Aureibacter tunicatorum</name>
    <dbReference type="NCBI Taxonomy" id="866807"/>
    <lineage>
        <taxon>Bacteria</taxon>
        <taxon>Pseudomonadati</taxon>
        <taxon>Bacteroidota</taxon>
        <taxon>Cytophagia</taxon>
        <taxon>Cytophagales</taxon>
        <taxon>Persicobacteraceae</taxon>
        <taxon>Aureibacter</taxon>
    </lineage>
</organism>
<evidence type="ECO:0000256" key="6">
    <source>
        <dbReference type="ARBA" id="ARBA00022917"/>
    </source>
</evidence>
<dbReference type="InterPro" id="IPR025709">
    <property type="entry name" value="Leu_tRNA-synth_edit"/>
</dbReference>
<dbReference type="GO" id="GO:0002161">
    <property type="term" value="F:aminoacyl-tRNA deacylase activity"/>
    <property type="evidence" value="ECO:0007669"/>
    <property type="project" value="InterPro"/>
</dbReference>
<evidence type="ECO:0000256" key="8">
    <source>
        <dbReference type="ARBA" id="ARBA00047469"/>
    </source>
</evidence>
<evidence type="ECO:0000256" key="1">
    <source>
        <dbReference type="ARBA" id="ARBA00005594"/>
    </source>
</evidence>
<comment type="subcellular location">
    <subcellularLocation>
        <location evidence="9">Cytoplasm</location>
    </subcellularLocation>
</comment>
<dbReference type="GO" id="GO:0005829">
    <property type="term" value="C:cytosol"/>
    <property type="evidence" value="ECO:0007669"/>
    <property type="project" value="TreeGrafter"/>
</dbReference>
<proteinExistence type="inferred from homology"/>